<comment type="caution">
    <text evidence="3">The sequence shown here is derived from an EMBL/GenBank/DDBJ whole genome shotgun (WGS) entry which is preliminary data.</text>
</comment>
<dbReference type="EMBL" id="BOOG01000047">
    <property type="protein sequence ID" value="GIH72231.1"/>
    <property type="molecule type" value="Genomic_DNA"/>
</dbReference>
<name>A0A8J3RDE4_9ACTN</name>
<keyword evidence="4" id="KW-1185">Reference proteome</keyword>
<feature type="region of interest" description="Disordered" evidence="1">
    <location>
        <begin position="99"/>
        <end position="140"/>
    </location>
</feature>
<keyword evidence="2" id="KW-0812">Transmembrane</keyword>
<sequence length="140" mass="14864">MINAFAAEALQLRKRLAPIIIGGSWLVMVVGFGFAVPYIVYAALDPVTQAAERAQLLGSLLPSAVHHAAAGSYPLFGGAVMLILGVLITGSEYRWRTWPARLSQGPTRTHRGSDAPGHGRAGGFPPATPGAVRERRRRPG</sequence>
<proteinExistence type="predicted"/>
<protein>
    <submittedName>
        <fullName evidence="3">Uncharacterized protein</fullName>
    </submittedName>
</protein>
<dbReference type="Proteomes" id="UP000610966">
    <property type="component" value="Unassembled WGS sequence"/>
</dbReference>
<gene>
    <name evidence="3" type="ORF">Mth01_44840</name>
</gene>
<dbReference type="AlphaFoldDB" id="A0A8J3RDE4"/>
<reference evidence="3" key="1">
    <citation type="submission" date="2021-01" db="EMBL/GenBank/DDBJ databases">
        <title>Whole genome shotgun sequence of Sphaerimonospora thailandensis NBRC 107569.</title>
        <authorList>
            <person name="Komaki H."/>
            <person name="Tamura T."/>
        </authorList>
    </citation>
    <scope>NUCLEOTIDE SEQUENCE</scope>
    <source>
        <strain evidence="3">NBRC 107569</strain>
    </source>
</reference>
<dbReference type="RefSeq" id="WP_204017898.1">
    <property type="nucleotide sequence ID" value="NZ_BOOG01000047.1"/>
</dbReference>
<organism evidence="3 4">
    <name type="scientific">Sphaerimonospora thailandensis</name>
    <dbReference type="NCBI Taxonomy" id="795644"/>
    <lineage>
        <taxon>Bacteria</taxon>
        <taxon>Bacillati</taxon>
        <taxon>Actinomycetota</taxon>
        <taxon>Actinomycetes</taxon>
        <taxon>Streptosporangiales</taxon>
        <taxon>Streptosporangiaceae</taxon>
        <taxon>Sphaerimonospora</taxon>
    </lineage>
</organism>
<evidence type="ECO:0000313" key="3">
    <source>
        <dbReference type="EMBL" id="GIH72231.1"/>
    </source>
</evidence>
<feature type="transmembrane region" description="Helical" evidence="2">
    <location>
        <begin position="20"/>
        <end position="44"/>
    </location>
</feature>
<feature type="transmembrane region" description="Helical" evidence="2">
    <location>
        <begin position="64"/>
        <end position="88"/>
    </location>
</feature>
<evidence type="ECO:0000256" key="1">
    <source>
        <dbReference type="SAM" id="MobiDB-lite"/>
    </source>
</evidence>
<accession>A0A8J3RDE4</accession>
<evidence type="ECO:0000256" key="2">
    <source>
        <dbReference type="SAM" id="Phobius"/>
    </source>
</evidence>
<keyword evidence="2" id="KW-0472">Membrane</keyword>
<keyword evidence="2" id="KW-1133">Transmembrane helix</keyword>
<evidence type="ECO:0000313" key="4">
    <source>
        <dbReference type="Proteomes" id="UP000610966"/>
    </source>
</evidence>